<feature type="binding site" description="axial binding residue" evidence="8">
    <location>
        <position position="475"/>
    </location>
    <ligand>
        <name>heme</name>
        <dbReference type="ChEBI" id="CHEBI:30413"/>
    </ligand>
    <ligandPart>
        <name>Fe</name>
        <dbReference type="ChEBI" id="CHEBI:18248"/>
    </ligandPart>
</feature>
<reference evidence="11" key="1">
    <citation type="submission" date="2019-04" db="EMBL/GenBank/DDBJ databases">
        <title>Friends and foes A comparative genomics studyof 23 Aspergillus species from section Flavi.</title>
        <authorList>
            <consortium name="DOE Joint Genome Institute"/>
            <person name="Kjaerbolling I."/>
            <person name="Vesth T."/>
            <person name="Frisvad J.C."/>
            <person name="Nybo J.L."/>
            <person name="Theobald S."/>
            <person name="Kildgaard S."/>
            <person name="Isbrandt T."/>
            <person name="Kuo A."/>
            <person name="Sato A."/>
            <person name="Lyhne E.K."/>
            <person name="Kogle M.E."/>
            <person name="Wiebenga A."/>
            <person name="Kun R.S."/>
            <person name="Lubbers R.J."/>
            <person name="Makela M.R."/>
            <person name="Barry K."/>
            <person name="Chovatia M."/>
            <person name="Clum A."/>
            <person name="Daum C."/>
            <person name="Haridas S."/>
            <person name="He G."/>
            <person name="LaButti K."/>
            <person name="Lipzen A."/>
            <person name="Mondo S."/>
            <person name="Riley R."/>
            <person name="Salamov A."/>
            <person name="Simmons B.A."/>
            <person name="Magnuson J.K."/>
            <person name="Henrissat B."/>
            <person name="Mortensen U.H."/>
            <person name="Larsen T.O."/>
            <person name="Devries R.P."/>
            <person name="Grigoriev I.V."/>
            <person name="Machida M."/>
            <person name="Baker S.E."/>
            <person name="Andersen M.R."/>
        </authorList>
    </citation>
    <scope>NUCLEOTIDE SEQUENCE [LARGE SCALE GENOMIC DNA]</scope>
    <source>
        <strain evidence="11">CBS 553.77</strain>
    </source>
</reference>
<keyword evidence="4 8" id="KW-0479">Metal-binding</keyword>
<dbReference type="EMBL" id="ML739255">
    <property type="protein sequence ID" value="KAE8350007.1"/>
    <property type="molecule type" value="Genomic_DNA"/>
</dbReference>
<dbReference type="Gene3D" id="1.10.630.10">
    <property type="entry name" value="Cytochrome P450"/>
    <property type="match status" value="1"/>
</dbReference>
<dbReference type="Pfam" id="PF00067">
    <property type="entry name" value="p450"/>
    <property type="match status" value="1"/>
</dbReference>
<comment type="cofactor">
    <cofactor evidence="1 8">
        <name>heme</name>
        <dbReference type="ChEBI" id="CHEBI:30413"/>
    </cofactor>
</comment>
<evidence type="ECO:0000313" key="11">
    <source>
        <dbReference type="Proteomes" id="UP000327118"/>
    </source>
</evidence>
<dbReference type="InterPro" id="IPR036396">
    <property type="entry name" value="Cyt_P450_sf"/>
</dbReference>
<dbReference type="GO" id="GO:0020037">
    <property type="term" value="F:heme binding"/>
    <property type="evidence" value="ECO:0007669"/>
    <property type="project" value="InterPro"/>
</dbReference>
<evidence type="ECO:0000256" key="2">
    <source>
        <dbReference type="ARBA" id="ARBA00010617"/>
    </source>
</evidence>
<dbReference type="InterPro" id="IPR002401">
    <property type="entry name" value="Cyt_P450_E_grp-I"/>
</dbReference>
<evidence type="ECO:0000256" key="3">
    <source>
        <dbReference type="ARBA" id="ARBA00022617"/>
    </source>
</evidence>
<evidence type="ECO:0000256" key="1">
    <source>
        <dbReference type="ARBA" id="ARBA00001971"/>
    </source>
</evidence>
<dbReference type="SUPFAM" id="SSF48264">
    <property type="entry name" value="Cytochrome P450"/>
    <property type="match status" value="1"/>
</dbReference>
<dbReference type="GO" id="GO:0016705">
    <property type="term" value="F:oxidoreductase activity, acting on paired donors, with incorporation or reduction of molecular oxygen"/>
    <property type="evidence" value="ECO:0007669"/>
    <property type="project" value="InterPro"/>
</dbReference>
<keyword evidence="9" id="KW-1133">Transmembrane helix</keyword>
<comment type="similarity">
    <text evidence="2">Belongs to the cytochrome P450 family.</text>
</comment>
<sequence>MFFPPPGSHAMQYFRTENLCLWYSLIFLIVVYLVAIVCYRLFLSPLAKFPGPRLAAATGLYETYFQIVKGGVFTWHIDRLHERYGPIVRIKPGELHIKDPDYYSTLYAGPGKHRNKDSWFSNITYPQSLFSTNNHDLHVARRKVLSHFFKKNAVWKLEPVIASKMKSLCRHFSTGAGTQQPLELHAAFNCFTCDTLSEHAFGSQNGFHYLDEPNLSATWKTRINWLFQFCRTARHFPFLGLLGKVSPMTVIFFCPPYKYVYEFEQDVKSRVRIVMEDHRQLEKTEKMPPVPVNHDPATRTRDAIYPAILANPEVPPSEKEIQRLEDDAMFLMMAGTDAPAQALAITVFHILNNPDVHRKVRAELFANIPDRGTIPTLALLEQLPYLNATIREGLRISSIVTTRLPRIAPDEHLQYRQWHIPAGTAVSMSTHFILRDPNIFPEPSKFIPERWLLCPTELQELQKYLIPASKGTLGCLGQNLNWALMQIVLGTLLRRFDLGLHQTTEKNVEMTRDNFIGQTEKNMNLIQVKVLQEYEK</sequence>
<evidence type="ECO:0000256" key="4">
    <source>
        <dbReference type="ARBA" id="ARBA00022723"/>
    </source>
</evidence>
<evidence type="ECO:0000256" key="6">
    <source>
        <dbReference type="ARBA" id="ARBA00023004"/>
    </source>
</evidence>
<evidence type="ECO:0000313" key="10">
    <source>
        <dbReference type="EMBL" id="KAE8350007.1"/>
    </source>
</evidence>
<dbReference type="PRINTS" id="PR00463">
    <property type="entry name" value="EP450I"/>
</dbReference>
<evidence type="ECO:0000256" key="5">
    <source>
        <dbReference type="ARBA" id="ARBA00023002"/>
    </source>
</evidence>
<accession>A0A5N6YX37</accession>
<name>A0A5N6YX37_9EURO</name>
<dbReference type="GO" id="GO:0005506">
    <property type="term" value="F:iron ion binding"/>
    <property type="evidence" value="ECO:0007669"/>
    <property type="project" value="InterPro"/>
</dbReference>
<keyword evidence="6 8" id="KW-0408">Iron</keyword>
<dbReference type="InterPro" id="IPR001128">
    <property type="entry name" value="Cyt_P450"/>
</dbReference>
<dbReference type="AlphaFoldDB" id="A0A5N6YX37"/>
<keyword evidence="3 8" id="KW-0349">Heme</keyword>
<keyword evidence="5" id="KW-0560">Oxidoreductase</keyword>
<keyword evidence="9" id="KW-0472">Membrane</keyword>
<dbReference type="CDD" id="cd11062">
    <property type="entry name" value="CYP58-like"/>
    <property type="match status" value="1"/>
</dbReference>
<keyword evidence="9" id="KW-0812">Transmembrane</keyword>
<proteinExistence type="inferred from homology"/>
<dbReference type="Proteomes" id="UP000327118">
    <property type="component" value="Unassembled WGS sequence"/>
</dbReference>
<dbReference type="OrthoDB" id="3945418at2759"/>
<gene>
    <name evidence="10" type="ORF">BDV28DRAFT_140012</name>
</gene>
<organism evidence="10 11">
    <name type="scientific">Aspergillus coremiiformis</name>
    <dbReference type="NCBI Taxonomy" id="138285"/>
    <lineage>
        <taxon>Eukaryota</taxon>
        <taxon>Fungi</taxon>
        <taxon>Dikarya</taxon>
        <taxon>Ascomycota</taxon>
        <taxon>Pezizomycotina</taxon>
        <taxon>Eurotiomycetes</taxon>
        <taxon>Eurotiomycetidae</taxon>
        <taxon>Eurotiales</taxon>
        <taxon>Aspergillaceae</taxon>
        <taxon>Aspergillus</taxon>
        <taxon>Aspergillus subgen. Circumdati</taxon>
    </lineage>
</organism>
<keyword evidence="11" id="KW-1185">Reference proteome</keyword>
<evidence type="ECO:0000256" key="7">
    <source>
        <dbReference type="ARBA" id="ARBA00023033"/>
    </source>
</evidence>
<evidence type="ECO:0000256" key="8">
    <source>
        <dbReference type="PIRSR" id="PIRSR602401-1"/>
    </source>
</evidence>
<dbReference type="InterPro" id="IPR050121">
    <property type="entry name" value="Cytochrome_P450_monoxygenase"/>
</dbReference>
<dbReference type="GO" id="GO:0004497">
    <property type="term" value="F:monooxygenase activity"/>
    <property type="evidence" value="ECO:0007669"/>
    <property type="project" value="UniProtKB-KW"/>
</dbReference>
<dbReference type="PANTHER" id="PTHR24305">
    <property type="entry name" value="CYTOCHROME P450"/>
    <property type="match status" value="1"/>
</dbReference>
<feature type="transmembrane region" description="Helical" evidence="9">
    <location>
        <begin position="20"/>
        <end position="43"/>
    </location>
</feature>
<evidence type="ECO:0000256" key="9">
    <source>
        <dbReference type="SAM" id="Phobius"/>
    </source>
</evidence>
<protein>
    <submittedName>
        <fullName evidence="10">Benzoate 4-monooxygenase cytochrome P450</fullName>
    </submittedName>
</protein>
<keyword evidence="7 10" id="KW-0503">Monooxygenase</keyword>
<dbReference type="PANTHER" id="PTHR24305:SF157">
    <property type="entry name" value="N-ACETYLTRYPTOPHAN 6-HYDROXYLASE IVOC-RELATED"/>
    <property type="match status" value="1"/>
</dbReference>